<dbReference type="Proteomes" id="UP000285794">
    <property type="component" value="Unassembled WGS sequence"/>
</dbReference>
<evidence type="ECO:0000313" key="3">
    <source>
        <dbReference type="EMBL" id="RRG21178.1"/>
    </source>
</evidence>
<dbReference type="AlphaFoldDB" id="A0A425Y0B2"/>
<comment type="caution">
    <text evidence="3">The sequence shown here is derived from an EMBL/GenBank/DDBJ whole genome shotgun (WGS) entry which is preliminary data.</text>
</comment>
<name>A0A425Y0B2_9BACT</name>
<proteinExistence type="predicted"/>
<feature type="compositionally biased region" description="Polar residues" evidence="1">
    <location>
        <begin position="321"/>
        <end position="335"/>
    </location>
</feature>
<feature type="region of interest" description="Disordered" evidence="1">
    <location>
        <begin position="294"/>
        <end position="479"/>
    </location>
</feature>
<protein>
    <recommendedName>
        <fullName evidence="5">Vitellogenin II</fullName>
    </recommendedName>
</protein>
<dbReference type="OrthoDB" id="1093019at2"/>
<reference evidence="3 4" key="1">
    <citation type="submission" date="2018-07" db="EMBL/GenBank/DDBJ databases">
        <title>Draft genome sequence of Ancylomarina sp. M1P.</title>
        <authorList>
            <person name="Yadav S."/>
            <person name="Villanueva L."/>
            <person name="Damste J.S.S."/>
        </authorList>
    </citation>
    <scope>NUCLEOTIDE SEQUENCE [LARGE SCALE GENOMIC DNA]</scope>
    <source>
        <strain evidence="3 4">M1P</strain>
    </source>
</reference>
<sequence length="479" mass="54395">MKAYFKLLIVPLLIATACSPSYVGTSAFQDDIYYVPGEETLIDKEMAVYTTHAEKKEPIIEQTIKTEPTSKATFSDDREFQLIQEQYRQMLANDSIESIDTTYYNEEEGYYINEFKGSDYDREEAERLRQWYPQGFGYYDNSGYNMAMWLAGDPDWNVYVDGDNVWWTPTWTNFGYYNSFNFSPARYGRTFAYNYSPYCGSNFGFGLGFGFYDDFYWSLNFGWGHSYYNNYPYYGNSCYPYYGHNYHHGNYYGSGYSNNYYGHRSSMGSKAGTNRAYTNRRSATITDGTVSRVNRSAGYTKSGTTTRRSAATAQDAIRRSTAAQKYGTRNNRSSYSNRVGTSTRRTNTTGTVKRSNYQGTTTRYGTQNRSTYQGTKSGTTTRRRTSNYTKPQSNSRPSYNNSGTKRSTNMRGTSTRTSNYSKVKSTPSYNRSSTKSSSSSYRAPSSSSSRSSGAVRSSSSSSRSSNSGNRSSGSTTRRR</sequence>
<evidence type="ECO:0008006" key="5">
    <source>
        <dbReference type="Google" id="ProtNLM"/>
    </source>
</evidence>
<dbReference type="PROSITE" id="PS51257">
    <property type="entry name" value="PROKAR_LIPOPROTEIN"/>
    <property type="match status" value="1"/>
</dbReference>
<feature type="compositionally biased region" description="Low complexity" evidence="1">
    <location>
        <begin position="300"/>
        <end position="313"/>
    </location>
</feature>
<feature type="chain" id="PRO_5019090181" description="Vitellogenin II" evidence="2">
    <location>
        <begin position="24"/>
        <end position="479"/>
    </location>
</feature>
<feature type="signal peptide" evidence="2">
    <location>
        <begin position="1"/>
        <end position="23"/>
    </location>
</feature>
<feature type="compositionally biased region" description="Polar residues" evidence="1">
    <location>
        <begin position="386"/>
        <end position="424"/>
    </location>
</feature>
<evidence type="ECO:0000256" key="1">
    <source>
        <dbReference type="SAM" id="MobiDB-lite"/>
    </source>
</evidence>
<dbReference type="RefSeq" id="WP_125030870.1">
    <property type="nucleotide sequence ID" value="NZ_JAPXVP010000008.1"/>
</dbReference>
<keyword evidence="2" id="KW-0732">Signal</keyword>
<evidence type="ECO:0000256" key="2">
    <source>
        <dbReference type="SAM" id="SignalP"/>
    </source>
</evidence>
<feature type="compositionally biased region" description="Polar residues" evidence="1">
    <location>
        <begin position="353"/>
        <end position="378"/>
    </location>
</feature>
<keyword evidence="4" id="KW-1185">Reference proteome</keyword>
<organism evidence="3 4">
    <name type="scientific">Ancylomarina euxinus</name>
    <dbReference type="NCBI Taxonomy" id="2283627"/>
    <lineage>
        <taxon>Bacteria</taxon>
        <taxon>Pseudomonadati</taxon>
        <taxon>Bacteroidota</taxon>
        <taxon>Bacteroidia</taxon>
        <taxon>Marinilabiliales</taxon>
        <taxon>Marinifilaceae</taxon>
        <taxon>Ancylomarina</taxon>
    </lineage>
</organism>
<gene>
    <name evidence="3" type="ORF">DWB61_10575</name>
</gene>
<feature type="compositionally biased region" description="Low complexity" evidence="1">
    <location>
        <begin position="336"/>
        <end position="352"/>
    </location>
</feature>
<feature type="compositionally biased region" description="Low complexity" evidence="1">
    <location>
        <begin position="425"/>
        <end position="479"/>
    </location>
</feature>
<accession>A0A425Y0B2</accession>
<dbReference type="EMBL" id="QQWG01000009">
    <property type="protein sequence ID" value="RRG21178.1"/>
    <property type="molecule type" value="Genomic_DNA"/>
</dbReference>
<evidence type="ECO:0000313" key="4">
    <source>
        <dbReference type="Proteomes" id="UP000285794"/>
    </source>
</evidence>